<feature type="transmembrane region" description="Helical" evidence="2">
    <location>
        <begin position="67"/>
        <end position="92"/>
    </location>
</feature>
<dbReference type="Proteomes" id="UP001202052">
    <property type="component" value="Unassembled WGS sequence"/>
</dbReference>
<evidence type="ECO:0000256" key="1">
    <source>
        <dbReference type="SAM" id="MobiDB-lite"/>
    </source>
</evidence>
<feature type="transmembrane region" description="Helical" evidence="2">
    <location>
        <begin position="34"/>
        <end position="55"/>
    </location>
</feature>
<sequence length="427" mass="42453">MSRFPENRTARRRRAPDASAGWDRYRRLLAVPGMPTTLVAGFLVKLPVIAIPLVLSLQVSLGLHRSLGAAGLVTGAWMAGVTAGAPVLGWAMDRLSTRPVLTVSAAAQGAFWATADRLAYPALLCAALASGLLLVPGSTLTRMALAARTAPDHQQAAFALDTVTSQLSYLVGPALGVVLSTQASPATACRLLGIVLVLALAAFAVRSGRPSRPASTREGAGNHARPGERKAPAGGDGRTGAVGAVGVALACAFATGTISSGFELSLIGLCRAQGAVDWAGLLIAACAVYAALGGLLSGTLAITPRPAVPLLLLGLVTSPLGLAGDWRVLLVAIAPAAMLAATSFAVTAAACGAAATEHTRGRVLGLYGAAVAGGNALGAPLAGLAMAAAGPASGFLAAGTAAVSVALACWVLAARTGRARPLPAQKG</sequence>
<feature type="transmembrane region" description="Helical" evidence="2">
    <location>
        <begin position="156"/>
        <end position="179"/>
    </location>
</feature>
<dbReference type="SUPFAM" id="SSF103473">
    <property type="entry name" value="MFS general substrate transporter"/>
    <property type="match status" value="1"/>
</dbReference>
<dbReference type="RefSeq" id="WP_249492089.1">
    <property type="nucleotide sequence ID" value="NZ_JAMCCK010000041.1"/>
</dbReference>
<keyword evidence="2" id="KW-0472">Membrane</keyword>
<evidence type="ECO:0000313" key="3">
    <source>
        <dbReference type="EMBL" id="MCL3997198.1"/>
    </source>
</evidence>
<reference evidence="3 4" key="1">
    <citation type="submission" date="2022-05" db="EMBL/GenBank/DDBJ databases">
        <title>Genome Resource of Streptomyces lavenduligriseus GA1-1, a Strain with Broad-Spectrum Antifungal Activity against Phytopathogenic Fungi.</title>
        <authorList>
            <person name="Qi D."/>
        </authorList>
    </citation>
    <scope>NUCLEOTIDE SEQUENCE [LARGE SCALE GENOMIC DNA]</scope>
    <source>
        <strain evidence="3 4">GA1-1</strain>
    </source>
</reference>
<feature type="region of interest" description="Disordered" evidence="1">
    <location>
        <begin position="209"/>
        <end position="236"/>
    </location>
</feature>
<feature type="transmembrane region" description="Helical" evidence="2">
    <location>
        <begin position="278"/>
        <end position="300"/>
    </location>
</feature>
<feature type="transmembrane region" description="Helical" evidence="2">
    <location>
        <begin position="239"/>
        <end position="258"/>
    </location>
</feature>
<evidence type="ECO:0000256" key="2">
    <source>
        <dbReference type="SAM" id="Phobius"/>
    </source>
</evidence>
<dbReference type="EMBL" id="JAMCCK010000041">
    <property type="protein sequence ID" value="MCL3997198.1"/>
    <property type="molecule type" value="Genomic_DNA"/>
</dbReference>
<accession>A0ABT0P2N0</accession>
<dbReference type="PANTHER" id="PTHR23542">
    <property type="match status" value="1"/>
</dbReference>
<dbReference type="PANTHER" id="PTHR23542:SF1">
    <property type="entry name" value="MAJOR FACILITATOR SUPERFAMILY (MFS) PROFILE DOMAIN-CONTAINING PROTEIN"/>
    <property type="match status" value="1"/>
</dbReference>
<keyword evidence="2" id="KW-0812">Transmembrane</keyword>
<keyword evidence="4" id="KW-1185">Reference proteome</keyword>
<dbReference type="Pfam" id="PF07690">
    <property type="entry name" value="MFS_1"/>
    <property type="match status" value="1"/>
</dbReference>
<name>A0ABT0P2N0_9ACTN</name>
<proteinExistence type="predicted"/>
<organism evidence="3 4">
    <name type="scientific">Streptomyces lavenduligriseus</name>
    <dbReference type="NCBI Taxonomy" id="67315"/>
    <lineage>
        <taxon>Bacteria</taxon>
        <taxon>Bacillati</taxon>
        <taxon>Actinomycetota</taxon>
        <taxon>Actinomycetes</taxon>
        <taxon>Kitasatosporales</taxon>
        <taxon>Streptomycetaceae</taxon>
        <taxon>Streptomyces</taxon>
    </lineage>
</organism>
<feature type="transmembrane region" description="Helical" evidence="2">
    <location>
        <begin position="118"/>
        <end position="135"/>
    </location>
</feature>
<comment type="caution">
    <text evidence="3">The sequence shown here is derived from an EMBL/GenBank/DDBJ whole genome shotgun (WGS) entry which is preliminary data.</text>
</comment>
<feature type="transmembrane region" description="Helical" evidence="2">
    <location>
        <begin position="395"/>
        <end position="413"/>
    </location>
</feature>
<dbReference type="InterPro" id="IPR011701">
    <property type="entry name" value="MFS"/>
</dbReference>
<dbReference type="Gene3D" id="1.20.1250.20">
    <property type="entry name" value="MFS general substrate transporter like domains"/>
    <property type="match status" value="1"/>
</dbReference>
<gene>
    <name evidence="3" type="ORF">M4438_27495</name>
</gene>
<dbReference type="InterPro" id="IPR036259">
    <property type="entry name" value="MFS_trans_sf"/>
</dbReference>
<feature type="transmembrane region" description="Helical" evidence="2">
    <location>
        <begin position="366"/>
        <end position="389"/>
    </location>
</feature>
<feature type="transmembrane region" description="Helical" evidence="2">
    <location>
        <begin position="185"/>
        <end position="205"/>
    </location>
</feature>
<feature type="transmembrane region" description="Helical" evidence="2">
    <location>
        <begin position="330"/>
        <end position="354"/>
    </location>
</feature>
<evidence type="ECO:0000313" key="4">
    <source>
        <dbReference type="Proteomes" id="UP001202052"/>
    </source>
</evidence>
<keyword evidence="2" id="KW-1133">Transmembrane helix</keyword>
<protein>
    <submittedName>
        <fullName evidence="3">MFS transporter</fullName>
    </submittedName>
</protein>